<sequence length="90" mass="10844">MSNFDFDFAENEWKRAPRPWQEFTRHWRSQDVENIVREDVMHLHLADDLPSRNRSILILEPYRRFHRQLVKYQQLRPEGAVLLTGQPGTG</sequence>
<dbReference type="EMBL" id="JH930748">
    <property type="protein sequence ID" value="EKM48768.1"/>
    <property type="molecule type" value="Genomic_DNA"/>
</dbReference>
<gene>
    <name evidence="1" type="ORF">PHACADRAFT_266152</name>
</gene>
<dbReference type="HOGENOM" id="CLU_2441590_0_0_1"/>
<accession>K5VCF5</accession>
<organism evidence="1 2">
    <name type="scientific">Phanerochaete carnosa (strain HHB-10118-sp)</name>
    <name type="common">White-rot fungus</name>
    <name type="synonym">Peniophora carnosa</name>
    <dbReference type="NCBI Taxonomy" id="650164"/>
    <lineage>
        <taxon>Eukaryota</taxon>
        <taxon>Fungi</taxon>
        <taxon>Dikarya</taxon>
        <taxon>Basidiomycota</taxon>
        <taxon>Agaricomycotina</taxon>
        <taxon>Agaricomycetes</taxon>
        <taxon>Polyporales</taxon>
        <taxon>Phanerochaetaceae</taxon>
        <taxon>Phanerochaete</taxon>
    </lineage>
</organism>
<dbReference type="InParanoid" id="K5VCF5"/>
<keyword evidence="2" id="KW-1185">Reference proteome</keyword>
<protein>
    <submittedName>
        <fullName evidence="1">Uncharacterized protein</fullName>
    </submittedName>
</protein>
<dbReference type="AlphaFoldDB" id="K5VCF5"/>
<dbReference type="GeneID" id="18919305"/>
<reference evidence="1 2" key="1">
    <citation type="journal article" date="2012" name="BMC Genomics">
        <title>Comparative genomics of the white-rot fungi, Phanerochaete carnosa and P. chrysosporium, to elucidate the genetic basis of the distinct wood types they colonize.</title>
        <authorList>
            <person name="Suzuki H."/>
            <person name="MacDonald J."/>
            <person name="Syed K."/>
            <person name="Salamov A."/>
            <person name="Hori C."/>
            <person name="Aerts A."/>
            <person name="Henrissat B."/>
            <person name="Wiebenga A."/>
            <person name="vanKuyk P.A."/>
            <person name="Barry K."/>
            <person name="Lindquist E."/>
            <person name="LaButti K."/>
            <person name="Lapidus A."/>
            <person name="Lucas S."/>
            <person name="Coutinho P."/>
            <person name="Gong Y."/>
            <person name="Samejima M."/>
            <person name="Mahadevan R."/>
            <person name="Abou-Zaid M."/>
            <person name="de Vries R.P."/>
            <person name="Igarashi K."/>
            <person name="Yadav J.S."/>
            <person name="Grigoriev I.V."/>
            <person name="Master E.R."/>
        </authorList>
    </citation>
    <scope>NUCLEOTIDE SEQUENCE [LARGE SCALE GENOMIC DNA]</scope>
    <source>
        <strain evidence="1 2">HHB-10118-sp</strain>
    </source>
</reference>
<dbReference type="KEGG" id="pco:PHACADRAFT_266152"/>
<evidence type="ECO:0000313" key="1">
    <source>
        <dbReference type="EMBL" id="EKM48768.1"/>
    </source>
</evidence>
<name>K5VCF5_PHACS</name>
<evidence type="ECO:0000313" key="2">
    <source>
        <dbReference type="Proteomes" id="UP000008370"/>
    </source>
</evidence>
<dbReference type="RefSeq" id="XP_007402679.1">
    <property type="nucleotide sequence ID" value="XM_007402617.1"/>
</dbReference>
<proteinExistence type="predicted"/>
<dbReference type="Proteomes" id="UP000008370">
    <property type="component" value="Unassembled WGS sequence"/>
</dbReference>